<proteinExistence type="predicted"/>
<accession>A0ABW0G8C6</accession>
<evidence type="ECO:0000313" key="1">
    <source>
        <dbReference type="EMBL" id="MFC5357079.1"/>
    </source>
</evidence>
<sequence length="96" mass="10421">MRKAFVWQPYRRTQDGASLRLGRPVIRFSEEAAWVEAELGMAGGAVGGCILSYPLLGRGFSGMEIVGQPKLVAKVGKVMDSPEDILLLKTRTRGTA</sequence>
<gene>
    <name evidence="1" type="ORF">ACFPMG_18875</name>
</gene>
<dbReference type="RefSeq" id="WP_376996615.1">
    <property type="nucleotide sequence ID" value="NZ_JBHSLC010000038.1"/>
</dbReference>
<comment type="caution">
    <text evidence="1">The sequence shown here is derived from an EMBL/GenBank/DDBJ whole genome shotgun (WGS) entry which is preliminary data.</text>
</comment>
<reference evidence="2" key="1">
    <citation type="journal article" date="2019" name="Int. J. Syst. Evol. Microbiol.">
        <title>The Global Catalogue of Microorganisms (GCM) 10K type strain sequencing project: providing services to taxonomists for standard genome sequencing and annotation.</title>
        <authorList>
            <consortium name="The Broad Institute Genomics Platform"/>
            <consortium name="The Broad Institute Genome Sequencing Center for Infectious Disease"/>
            <person name="Wu L."/>
            <person name="Ma J."/>
        </authorList>
    </citation>
    <scope>NUCLEOTIDE SEQUENCE [LARGE SCALE GENOMIC DNA]</scope>
    <source>
        <strain evidence="2">CCUG 58760</strain>
    </source>
</reference>
<dbReference type="EMBL" id="JBHSLC010000038">
    <property type="protein sequence ID" value="MFC5357079.1"/>
    <property type="molecule type" value="Genomic_DNA"/>
</dbReference>
<organism evidence="1 2">
    <name type="scientific">Azospirillum himalayense</name>
    <dbReference type="NCBI Taxonomy" id="654847"/>
    <lineage>
        <taxon>Bacteria</taxon>
        <taxon>Pseudomonadati</taxon>
        <taxon>Pseudomonadota</taxon>
        <taxon>Alphaproteobacteria</taxon>
        <taxon>Rhodospirillales</taxon>
        <taxon>Azospirillaceae</taxon>
        <taxon>Azospirillum</taxon>
    </lineage>
</organism>
<name>A0ABW0G8C6_9PROT</name>
<keyword evidence="2" id="KW-1185">Reference proteome</keyword>
<protein>
    <submittedName>
        <fullName evidence="1">Uncharacterized protein</fullName>
    </submittedName>
</protein>
<dbReference type="Proteomes" id="UP001596166">
    <property type="component" value="Unassembled WGS sequence"/>
</dbReference>
<evidence type="ECO:0000313" key="2">
    <source>
        <dbReference type="Proteomes" id="UP001596166"/>
    </source>
</evidence>